<sequence>MPLPFMNSDDDVYVNIGIMIIIIGTLSKTSRNTLKLNNEKLHAFYFLVKNPVILNLFLNKTGKGNVSLSEAESFSISSISPNLESLFDRALLKSLLAVLISKNFIDVVYKESKGFFYILTTKGANVFDELKEEYFIEIKLFCEKLTRVMSISDTEFNSTLQSILKRDYL</sequence>
<evidence type="ECO:0000313" key="2">
    <source>
        <dbReference type="Proteomes" id="UP000679312"/>
    </source>
</evidence>
<dbReference type="Pfam" id="PF20290">
    <property type="entry name" value="MC4"/>
    <property type="match status" value="1"/>
</dbReference>
<gene>
    <name evidence="1" type="ORF">HQ399_07270</name>
</gene>
<organism evidence="1 2">
    <name type="scientific">Aeromonas jandaei</name>
    <dbReference type="NCBI Taxonomy" id="650"/>
    <lineage>
        <taxon>Bacteria</taxon>
        <taxon>Pseudomonadati</taxon>
        <taxon>Pseudomonadota</taxon>
        <taxon>Gammaproteobacteria</taxon>
        <taxon>Aeromonadales</taxon>
        <taxon>Aeromonadaceae</taxon>
        <taxon>Aeromonas</taxon>
    </lineage>
</organism>
<evidence type="ECO:0000313" key="1">
    <source>
        <dbReference type="EMBL" id="QWL62061.1"/>
    </source>
</evidence>
<dbReference type="RefSeq" id="WP_215803314.1">
    <property type="nucleotide sequence ID" value="NZ_CP053881.1"/>
</dbReference>
<reference evidence="1 2" key="1">
    <citation type="journal article" date="2021" name="Front. Microbiol.">
        <title>Prevalence and Genetic Analysis of Chromosomal mcr-3/7 in Aeromonas From U.S. Animal-Derived Samples.</title>
        <authorList>
            <person name="Wang Y."/>
            <person name="Hou N."/>
            <person name="Rasooly R."/>
            <person name="Gu Y."/>
            <person name="He X."/>
        </authorList>
    </citation>
    <scope>NUCLEOTIDE SEQUENCE [LARGE SCALE GENOMIC DNA]</scope>
    <source>
        <strain evidence="1 2">4608</strain>
    </source>
</reference>
<dbReference type="AlphaFoldDB" id="A0ABD7EN16"/>
<proteinExistence type="predicted"/>
<accession>A0ABD7EN16</accession>
<name>A0ABD7EN16_AERJA</name>
<evidence type="ECO:0008006" key="3">
    <source>
        <dbReference type="Google" id="ProtNLM"/>
    </source>
</evidence>
<dbReference type="EMBL" id="CP053881">
    <property type="protein sequence ID" value="QWL62061.1"/>
    <property type="molecule type" value="Genomic_DNA"/>
</dbReference>
<dbReference type="Proteomes" id="UP000679312">
    <property type="component" value="Chromosome"/>
</dbReference>
<protein>
    <recommendedName>
        <fullName evidence="3">Transcriptional regulator</fullName>
    </recommendedName>
</protein>
<dbReference type="InterPro" id="IPR046902">
    <property type="entry name" value="ABC-3C_MC4"/>
</dbReference>